<gene>
    <name evidence="1" type="ORF">RDWZM_010590</name>
</gene>
<name>A0A9Q0LYS9_BLOTA</name>
<dbReference type="SUPFAM" id="SSF52833">
    <property type="entry name" value="Thioredoxin-like"/>
    <property type="match status" value="1"/>
</dbReference>
<dbReference type="PANTHER" id="PTHR45669">
    <property type="entry name" value="GLUTAREDOXIN DOMAIN-CONTAINING CYSTEINE-RICH PROTEIN CG12206-RELATED"/>
    <property type="match status" value="1"/>
</dbReference>
<evidence type="ECO:0000313" key="1">
    <source>
        <dbReference type="EMBL" id="KAJ6216090.1"/>
    </source>
</evidence>
<proteinExistence type="predicted"/>
<evidence type="ECO:0008006" key="3">
    <source>
        <dbReference type="Google" id="ProtNLM"/>
    </source>
</evidence>
<reference evidence="1" key="1">
    <citation type="submission" date="2022-12" db="EMBL/GenBank/DDBJ databases">
        <title>Genome assemblies of Blomia tropicalis.</title>
        <authorList>
            <person name="Cui Y."/>
        </authorList>
    </citation>
    <scope>NUCLEOTIDE SEQUENCE</scope>
    <source>
        <tissue evidence="1">Adult mites</tissue>
    </source>
</reference>
<evidence type="ECO:0000313" key="2">
    <source>
        <dbReference type="Proteomes" id="UP001142055"/>
    </source>
</evidence>
<dbReference type="AlphaFoldDB" id="A0A9Q0LYS9"/>
<dbReference type="PANTHER" id="PTHR45669:SF22">
    <property type="entry name" value="GLUTAREDOXIN DOMAIN-CONTAINING CYSTEINE-RICH PROTEIN CG12206-RELATED"/>
    <property type="match status" value="1"/>
</dbReference>
<organism evidence="1 2">
    <name type="scientific">Blomia tropicalis</name>
    <name type="common">Mite</name>
    <dbReference type="NCBI Taxonomy" id="40697"/>
    <lineage>
        <taxon>Eukaryota</taxon>
        <taxon>Metazoa</taxon>
        <taxon>Ecdysozoa</taxon>
        <taxon>Arthropoda</taxon>
        <taxon>Chelicerata</taxon>
        <taxon>Arachnida</taxon>
        <taxon>Acari</taxon>
        <taxon>Acariformes</taxon>
        <taxon>Sarcoptiformes</taxon>
        <taxon>Astigmata</taxon>
        <taxon>Glycyphagoidea</taxon>
        <taxon>Echimyopodidae</taxon>
        <taxon>Blomia</taxon>
    </lineage>
</organism>
<protein>
    <recommendedName>
        <fullName evidence="3">Glutaredoxin domain-containing protein</fullName>
    </recommendedName>
</protein>
<accession>A0A9Q0LYS9</accession>
<dbReference type="Proteomes" id="UP001142055">
    <property type="component" value="Chromosome 4"/>
</dbReference>
<dbReference type="EMBL" id="JAPWDV010000004">
    <property type="protein sequence ID" value="KAJ6216090.1"/>
    <property type="molecule type" value="Genomic_DNA"/>
</dbReference>
<dbReference type="PROSITE" id="PS51354">
    <property type="entry name" value="GLUTAREDOXIN_2"/>
    <property type="match status" value="1"/>
</dbReference>
<sequence>MSKPNNLMSEFTDLTENLLHLLSQSINEAQDMYANSKRFIVGNNRQIFWYQTQFDSMRVLCFKDENIEPVPSNPPCKNSSQINNLLETMEKCLARFEETMQTDRKCSRTGNYQRISLYLTSPCHLRILAFRDDKKASVSIAISDVRIKTEDYPKFEDKSSSNDRTSTNVKNDVEPLPEFKQNVPKSKVDHAINFVESDMANTKVKSVKDYVDKLESWPKSKTNIIQFKGFNPMGKSLTKVQETRKTKWKCFLNQDYQQIVLYTTSHDSIRRSFNESRAIKAILDNNMIDYKECDLFVDEKHNSDLNERFKIIQSKDVEARVINKTDNDKYRIPVLFVNGFLLGGLEEIQKLNEIGILTNTLDNYVNAKSNVGLEIDKYFENGNFHKTDCQRCEGKKLIICTKCKGTSYVFVKYLRGPRFSMRCVQCSKIGIINCPKCSV</sequence>
<dbReference type="InterPro" id="IPR036249">
    <property type="entry name" value="Thioredoxin-like_sf"/>
</dbReference>
<comment type="caution">
    <text evidence="1">The sequence shown here is derived from an EMBL/GenBank/DDBJ whole genome shotgun (WGS) entry which is preliminary data.</text>
</comment>
<dbReference type="Gene3D" id="3.40.30.10">
    <property type="entry name" value="Glutaredoxin"/>
    <property type="match status" value="1"/>
</dbReference>
<keyword evidence="2" id="KW-1185">Reference proteome</keyword>